<evidence type="ECO:0000313" key="2">
    <source>
        <dbReference type="Proteomes" id="UP001524944"/>
    </source>
</evidence>
<evidence type="ECO:0000313" key="1">
    <source>
        <dbReference type="EMBL" id="MCR6544810.1"/>
    </source>
</evidence>
<sequence>MKQPILSLKEIPLFEGLSTSEFNEICPGVINKSVNKGHFYFGREIMMILFIW</sequence>
<proteinExistence type="predicted"/>
<name>A0ABT1Y3U1_9FIRM</name>
<dbReference type="Proteomes" id="UP001524944">
    <property type="component" value="Unassembled WGS sequence"/>
</dbReference>
<dbReference type="RefSeq" id="WP_257912388.1">
    <property type="nucleotide sequence ID" value="NZ_JANPWE010000002.1"/>
</dbReference>
<dbReference type="EMBL" id="JANPWE010000002">
    <property type="protein sequence ID" value="MCR6544810.1"/>
    <property type="molecule type" value="Genomic_DNA"/>
</dbReference>
<keyword evidence="2" id="KW-1185">Reference proteome</keyword>
<organism evidence="1 2">
    <name type="scientific">Dehalobacterium formicoaceticum</name>
    <dbReference type="NCBI Taxonomy" id="51515"/>
    <lineage>
        <taxon>Bacteria</taxon>
        <taxon>Bacillati</taxon>
        <taxon>Bacillota</taxon>
        <taxon>Clostridia</taxon>
        <taxon>Eubacteriales</taxon>
        <taxon>Peptococcaceae</taxon>
        <taxon>Dehalobacterium</taxon>
    </lineage>
</organism>
<gene>
    <name evidence="1" type="ORF">NVS47_04645</name>
</gene>
<reference evidence="1 2" key="1">
    <citation type="submission" date="2022-08" db="EMBL/GenBank/DDBJ databases">
        <title>Proteogenomics of the novel Dehalobacterium formicoaceticum strain EZ94 highlights a key role of methyltransferases during anaerobic dichloromethane degradation.</title>
        <authorList>
            <person name="Wasmund K."/>
        </authorList>
    </citation>
    <scope>NUCLEOTIDE SEQUENCE [LARGE SCALE GENOMIC DNA]</scope>
    <source>
        <strain evidence="1 2">EZ94</strain>
    </source>
</reference>
<comment type="caution">
    <text evidence="1">The sequence shown here is derived from an EMBL/GenBank/DDBJ whole genome shotgun (WGS) entry which is preliminary data.</text>
</comment>
<accession>A0ABT1Y3U1</accession>
<protein>
    <submittedName>
        <fullName evidence="1">Uncharacterized protein</fullName>
    </submittedName>
</protein>